<dbReference type="EMBL" id="HE576752">
    <property type="protein sequence ID" value="CCC67560.1"/>
    <property type="molecule type" value="Genomic_DNA"/>
</dbReference>
<feature type="compositionally biased region" description="Polar residues" evidence="2">
    <location>
        <begin position="74"/>
        <end position="84"/>
    </location>
</feature>
<dbReference type="SMART" id="SM00173">
    <property type="entry name" value="RAS"/>
    <property type="match status" value="1"/>
</dbReference>
<dbReference type="InParanoid" id="G0V7W2"/>
<dbReference type="KEGG" id="ncs:NCAS_0A10020"/>
<dbReference type="PANTHER" id="PTHR47978">
    <property type="match status" value="1"/>
</dbReference>
<evidence type="ECO:0008006" key="5">
    <source>
        <dbReference type="Google" id="ProtNLM"/>
    </source>
</evidence>
<dbReference type="FunCoup" id="G0V7W2">
    <property type="interactions" value="148"/>
</dbReference>
<feature type="compositionally biased region" description="Polar residues" evidence="2">
    <location>
        <begin position="400"/>
        <end position="420"/>
    </location>
</feature>
<evidence type="ECO:0000313" key="4">
    <source>
        <dbReference type="Proteomes" id="UP000001640"/>
    </source>
</evidence>
<name>G0V7W2_NAUCA</name>
<gene>
    <name evidence="3" type="primary">NCAS0A10020</name>
    <name evidence="3" type="ordered locus">NCAS_0A10020</name>
</gene>
<dbReference type="Proteomes" id="UP000001640">
    <property type="component" value="Chromosome 1"/>
</dbReference>
<dbReference type="GO" id="GO:0003924">
    <property type="term" value="F:GTPase activity"/>
    <property type="evidence" value="ECO:0007669"/>
    <property type="project" value="InterPro"/>
</dbReference>
<dbReference type="HOGENOM" id="CLU_030444_0_0_1"/>
<keyword evidence="1" id="KW-0547">Nucleotide-binding</keyword>
<dbReference type="SMART" id="SM00175">
    <property type="entry name" value="RAB"/>
    <property type="match status" value="1"/>
</dbReference>
<evidence type="ECO:0000313" key="3">
    <source>
        <dbReference type="EMBL" id="CCC67560.1"/>
    </source>
</evidence>
<dbReference type="RefSeq" id="XP_003673941.1">
    <property type="nucleotide sequence ID" value="XM_003673893.1"/>
</dbReference>
<dbReference type="SMART" id="SM00174">
    <property type="entry name" value="RHO"/>
    <property type="match status" value="1"/>
</dbReference>
<dbReference type="STRING" id="1064592.G0V7W2"/>
<reference evidence="3 4" key="1">
    <citation type="journal article" date="2011" name="Proc. Natl. Acad. Sci. U.S.A.">
        <title>Evolutionary erosion of yeast sex chromosomes by mating-type switching accidents.</title>
        <authorList>
            <person name="Gordon J.L."/>
            <person name="Armisen D."/>
            <person name="Proux-Wera E."/>
            <person name="Oheigeartaigh S.S."/>
            <person name="Byrne K.P."/>
            <person name="Wolfe K.H."/>
        </authorList>
    </citation>
    <scope>NUCLEOTIDE SEQUENCE [LARGE SCALE GENOMIC DNA]</scope>
    <source>
        <strain evidence="4">ATCC 76901 / BCRC 22586 / CBS 4309 / NBRC 1992 / NRRL Y-12630</strain>
    </source>
</reference>
<dbReference type="eggNOG" id="KOG0087">
    <property type="taxonomic scope" value="Eukaryota"/>
</dbReference>
<reference key="2">
    <citation type="submission" date="2011-08" db="EMBL/GenBank/DDBJ databases">
        <title>Genome sequence of Naumovozyma castellii.</title>
        <authorList>
            <person name="Gordon J.L."/>
            <person name="Armisen D."/>
            <person name="Proux-Wera E."/>
            <person name="OhEigeartaigh S.S."/>
            <person name="Byrne K.P."/>
            <person name="Wolfe K.H."/>
        </authorList>
    </citation>
    <scope>NUCLEOTIDE SEQUENCE</scope>
    <source>
        <strain>Type strain:CBS 4309</strain>
    </source>
</reference>
<dbReference type="CDD" id="cd00154">
    <property type="entry name" value="Rab"/>
    <property type="match status" value="1"/>
</dbReference>
<keyword evidence="4" id="KW-1185">Reference proteome</keyword>
<feature type="compositionally biased region" description="Polar residues" evidence="2">
    <location>
        <begin position="516"/>
        <end position="527"/>
    </location>
</feature>
<dbReference type="OMA" id="NMITNME"/>
<sequence>MSSSKKKRYSTTNLLLSPVLTVSPGQHPYISSPSSHQRHSESALGLGINSVEPTHYRRNIRRSSTIYRIPRPNDMSSHPSSRTHSNNDEHTEPISNLKILLLGDSNVGKTAMILSYCNELLTKSQFKSQLISNNTKHMNSVSSHSSNGFKLDRLNKLKGRGNSKRFSLNESDLETLILKRRASIIRQKIRCRSYCFDRDEEDDEADLDYFESEQYGGYFGVEGSIDELGSPFVDAKASFDDREEMIIDTRPTIGIDIKSTLVNIQGKKYNCIFWDPAGQDRFKNVMMDSLYKISNAIILCYDICNLTSFQNCCRYWLNETLENVRSGDLSEIKFYLVGNKLDLYAKRQVNHEDVLNMITNMEYDYGITISGNFEVTCKWENVVERIFDLILMDLVEKGTSESTPAKENGNIYNPGSSTMRYSDDQHTPEIRNRFVKRLSVQELTPFDESVPPLEDRFSDLSIDDLNIDPIPMDATTTTKKNRKTKQPHTKSKSKARPKKNKEANIDITKPLDGSLDSPSTNSSACCY</sequence>
<accession>G0V7W2</accession>
<feature type="region of interest" description="Disordered" evidence="2">
    <location>
        <begin position="26"/>
        <end position="47"/>
    </location>
</feature>
<dbReference type="PROSITE" id="PS51419">
    <property type="entry name" value="RAB"/>
    <property type="match status" value="1"/>
</dbReference>
<feature type="region of interest" description="Disordered" evidence="2">
    <location>
        <begin position="400"/>
        <end position="425"/>
    </location>
</feature>
<dbReference type="GeneID" id="96901039"/>
<feature type="region of interest" description="Disordered" evidence="2">
    <location>
        <begin position="468"/>
        <end position="527"/>
    </location>
</feature>
<dbReference type="SUPFAM" id="SSF52540">
    <property type="entry name" value="P-loop containing nucleoside triphosphate hydrolases"/>
    <property type="match status" value="1"/>
</dbReference>
<organism evidence="3 4">
    <name type="scientific">Naumovozyma castellii</name>
    <name type="common">Yeast</name>
    <name type="synonym">Saccharomyces castellii</name>
    <dbReference type="NCBI Taxonomy" id="27288"/>
    <lineage>
        <taxon>Eukaryota</taxon>
        <taxon>Fungi</taxon>
        <taxon>Dikarya</taxon>
        <taxon>Ascomycota</taxon>
        <taxon>Saccharomycotina</taxon>
        <taxon>Saccharomycetes</taxon>
        <taxon>Saccharomycetales</taxon>
        <taxon>Saccharomycetaceae</taxon>
        <taxon>Naumovozyma</taxon>
    </lineage>
</organism>
<evidence type="ECO:0000256" key="1">
    <source>
        <dbReference type="ARBA" id="ARBA00022741"/>
    </source>
</evidence>
<dbReference type="InterPro" id="IPR027417">
    <property type="entry name" value="P-loop_NTPase"/>
</dbReference>
<dbReference type="Pfam" id="PF00071">
    <property type="entry name" value="Ras"/>
    <property type="match status" value="1"/>
</dbReference>
<feature type="compositionally biased region" description="Basic residues" evidence="2">
    <location>
        <begin position="479"/>
        <end position="499"/>
    </location>
</feature>
<dbReference type="InterPro" id="IPR001806">
    <property type="entry name" value="Small_GTPase"/>
</dbReference>
<proteinExistence type="predicted"/>
<feature type="region of interest" description="Disordered" evidence="2">
    <location>
        <begin position="60"/>
        <end position="91"/>
    </location>
</feature>
<dbReference type="OrthoDB" id="9989112at2759"/>
<protein>
    <recommendedName>
        <fullName evidence="5">GTP-binding protein YPT11</fullName>
    </recommendedName>
</protein>
<dbReference type="AlphaFoldDB" id="G0V7W2"/>
<dbReference type="Gene3D" id="3.40.50.300">
    <property type="entry name" value="P-loop containing nucleotide triphosphate hydrolases"/>
    <property type="match status" value="2"/>
</dbReference>
<evidence type="ECO:0000256" key="2">
    <source>
        <dbReference type="SAM" id="MobiDB-lite"/>
    </source>
</evidence>
<dbReference type="GO" id="GO:0005525">
    <property type="term" value="F:GTP binding"/>
    <property type="evidence" value="ECO:0007669"/>
    <property type="project" value="InterPro"/>
</dbReference>